<name>A0ACC3TLF6_9ASCO</name>
<reference evidence="2" key="1">
    <citation type="journal article" date="2024" name="Front. Bioeng. Biotechnol.">
        <title>Genome-scale model development and genomic sequencing of the oleaginous clade Lipomyces.</title>
        <authorList>
            <person name="Czajka J.J."/>
            <person name="Han Y."/>
            <person name="Kim J."/>
            <person name="Mondo S.J."/>
            <person name="Hofstad B.A."/>
            <person name="Robles A."/>
            <person name="Haridas S."/>
            <person name="Riley R."/>
            <person name="LaButti K."/>
            <person name="Pangilinan J."/>
            <person name="Andreopoulos W."/>
            <person name="Lipzen A."/>
            <person name="Yan J."/>
            <person name="Wang M."/>
            <person name="Ng V."/>
            <person name="Grigoriev I.V."/>
            <person name="Spatafora J.W."/>
            <person name="Magnuson J.K."/>
            <person name="Baker S.E."/>
            <person name="Pomraning K.R."/>
        </authorList>
    </citation>
    <scope>NUCLEOTIDE SEQUENCE [LARGE SCALE GENOMIC DNA]</scope>
    <source>
        <strain evidence="2">CBS 10300</strain>
    </source>
</reference>
<proteinExistence type="predicted"/>
<keyword evidence="2" id="KW-1185">Reference proteome</keyword>
<dbReference type="EMBL" id="MU970089">
    <property type="protein sequence ID" value="KAK9321820.1"/>
    <property type="molecule type" value="Genomic_DNA"/>
</dbReference>
<dbReference type="Proteomes" id="UP001489719">
    <property type="component" value="Unassembled WGS sequence"/>
</dbReference>
<protein>
    <submittedName>
        <fullName evidence="1">Uncharacterized protein</fullName>
    </submittedName>
</protein>
<accession>A0ACC3TLF6</accession>
<gene>
    <name evidence="1" type="ORF">V1517DRAFT_325231</name>
</gene>
<sequence length="456" mass="54076">MLRRLVVLNVRSRLWAILLLSTIVVVSIVGLLRGFTSRYRSFHDSLVINLLDKERSCLNPYAENGFAWFPEKDDMTDATWVPLYEGLLDEGYKQTWNSDQTNADHLYSEGALPRQVLKLSPFNWVQALARLHRLLLKSWRIDEDGHWLASETPNGHLNRDELRELREYEILLSWVRNRRMLMISDSVDRFQTAFFCDLLDQAPVIGQGRHSTYWCHIPYLNLTLMHWHIASFVTNRPPWGWWKDMRIVTVEERWTNFFQPTFDKVIGMNGRSPDLIMLQSGLWDQQMYAFAYMTDHGEKEPDYSRPLNWPELRFYMQRERSLIALVRQQFGNDVPIVYRMSTFPREKSWHSTLHDINRAARFVAQETDMETMDFGNMVHGHEHLYFDGAHLGRGALSIWANMWLWYLFRGQGGIEVKGRIVQMPTEDKPYNLSQNWNFCHEKFMSDHHKRESQMGH</sequence>
<organism evidence="1 2">
    <name type="scientific">Lipomyces orientalis</name>
    <dbReference type="NCBI Taxonomy" id="1233043"/>
    <lineage>
        <taxon>Eukaryota</taxon>
        <taxon>Fungi</taxon>
        <taxon>Dikarya</taxon>
        <taxon>Ascomycota</taxon>
        <taxon>Saccharomycotina</taxon>
        <taxon>Lipomycetes</taxon>
        <taxon>Lipomycetales</taxon>
        <taxon>Lipomycetaceae</taxon>
        <taxon>Lipomyces</taxon>
    </lineage>
</organism>
<evidence type="ECO:0000313" key="1">
    <source>
        <dbReference type="EMBL" id="KAK9321820.1"/>
    </source>
</evidence>
<comment type="caution">
    <text evidence="1">The sequence shown here is derived from an EMBL/GenBank/DDBJ whole genome shotgun (WGS) entry which is preliminary data.</text>
</comment>
<evidence type="ECO:0000313" key="2">
    <source>
        <dbReference type="Proteomes" id="UP001489719"/>
    </source>
</evidence>